<dbReference type="PANTHER" id="PTHR34385">
    <property type="entry name" value="D-ALANYL-D-ALANINE CARBOXYPEPTIDASE"/>
    <property type="match status" value="1"/>
</dbReference>
<evidence type="ECO:0000313" key="2">
    <source>
        <dbReference type="EMBL" id="GES13476.1"/>
    </source>
</evidence>
<feature type="domain" description="D-alanyl-D-alanine carboxypeptidase-like core" evidence="1">
    <location>
        <begin position="254"/>
        <end position="361"/>
    </location>
</feature>
<comment type="caution">
    <text evidence="2">The sequence shown here is derived from an EMBL/GenBank/DDBJ whole genome shotgun (WGS) entry which is preliminary data.</text>
</comment>
<protein>
    <recommendedName>
        <fullName evidence="1">D-alanyl-D-alanine carboxypeptidase-like core domain-containing protein</fullName>
    </recommendedName>
</protein>
<dbReference type="CDD" id="cd14814">
    <property type="entry name" value="Peptidase_M15"/>
    <property type="match status" value="1"/>
</dbReference>
<dbReference type="Gene3D" id="3.30.1380.10">
    <property type="match status" value="1"/>
</dbReference>
<proteinExistence type="predicted"/>
<dbReference type="RefSeq" id="WP_155358720.1">
    <property type="nucleotide sequence ID" value="NZ_BAAAHL010000042.1"/>
</dbReference>
<dbReference type="InterPro" id="IPR003709">
    <property type="entry name" value="VanY-like_core_dom"/>
</dbReference>
<reference evidence="2 3" key="1">
    <citation type="submission" date="2019-10" db="EMBL/GenBank/DDBJ databases">
        <title>Whole genome shotgun sequence of Acrocarpospora macrocephala NBRC 16266.</title>
        <authorList>
            <person name="Ichikawa N."/>
            <person name="Kimura A."/>
            <person name="Kitahashi Y."/>
            <person name="Komaki H."/>
            <person name="Oguchi A."/>
        </authorList>
    </citation>
    <scope>NUCLEOTIDE SEQUENCE [LARGE SCALE GENOMIC DNA]</scope>
    <source>
        <strain evidence="2 3">NBRC 16266</strain>
    </source>
</reference>
<dbReference type="GO" id="GO:0008233">
    <property type="term" value="F:peptidase activity"/>
    <property type="evidence" value="ECO:0007669"/>
    <property type="project" value="InterPro"/>
</dbReference>
<dbReference type="Proteomes" id="UP000331127">
    <property type="component" value="Unassembled WGS sequence"/>
</dbReference>
<accession>A0A5M3WYJ0</accession>
<organism evidence="2 3">
    <name type="scientific">Acrocarpospora macrocephala</name>
    <dbReference type="NCBI Taxonomy" id="150177"/>
    <lineage>
        <taxon>Bacteria</taxon>
        <taxon>Bacillati</taxon>
        <taxon>Actinomycetota</taxon>
        <taxon>Actinomycetes</taxon>
        <taxon>Streptosporangiales</taxon>
        <taxon>Streptosporangiaceae</taxon>
        <taxon>Acrocarpospora</taxon>
    </lineage>
</organism>
<dbReference type="InterPro" id="IPR052179">
    <property type="entry name" value="DD-CPase-like"/>
</dbReference>
<dbReference type="Pfam" id="PF02557">
    <property type="entry name" value="VanY"/>
    <property type="match status" value="1"/>
</dbReference>
<evidence type="ECO:0000313" key="3">
    <source>
        <dbReference type="Proteomes" id="UP000331127"/>
    </source>
</evidence>
<dbReference type="GO" id="GO:0006508">
    <property type="term" value="P:proteolysis"/>
    <property type="evidence" value="ECO:0007669"/>
    <property type="project" value="InterPro"/>
</dbReference>
<dbReference type="EMBL" id="BLAE01000046">
    <property type="protein sequence ID" value="GES13476.1"/>
    <property type="molecule type" value="Genomic_DNA"/>
</dbReference>
<name>A0A5M3WYJ0_9ACTN</name>
<dbReference type="AlphaFoldDB" id="A0A5M3WYJ0"/>
<keyword evidence="3" id="KW-1185">Reference proteome</keyword>
<dbReference type="OrthoDB" id="5496837at2"/>
<dbReference type="PANTHER" id="PTHR34385:SF1">
    <property type="entry name" value="PEPTIDOGLYCAN L-ALANYL-D-GLUTAMATE ENDOPEPTIDASE CWLK"/>
    <property type="match status" value="1"/>
</dbReference>
<sequence>MEESIVPAPRSAGLIVVVMVLTSLVAAEARAEPPKVPIASLVMSSSAETVAADPATLTELRREAEKATKGIEQATKALVARQKEFDTSVRQLEGKLTQLRTADAELALVRRPLSDLVEYIYQDPSSGGMGPLLVSTNGQNALRTMSDFNQLATGRNQVVDDAGKLFEERERLAAESQELRATKLLQEAQLGFEIDTLRKQSQQTVKSLTTALAKLGVKRGGGACDPTRVVQADQYANGLLPRNMLCPLPFKGEELRADAAIAFADLNIAYKKRFGQPLCVVDSYRSLRDQQIVYYQRPGLAAIPGRSNHGLGLAVDFCGPIRVYKSTEFVWLEQNGKRFGWIHPDWAYVSPFEPWHWEYDPKVGSLL</sequence>
<gene>
    <name evidence="2" type="ORF">Amac_070730</name>
</gene>
<evidence type="ECO:0000259" key="1">
    <source>
        <dbReference type="Pfam" id="PF02557"/>
    </source>
</evidence>
<dbReference type="InterPro" id="IPR009045">
    <property type="entry name" value="Zn_M74/Hedgehog-like"/>
</dbReference>
<dbReference type="SUPFAM" id="SSF55166">
    <property type="entry name" value="Hedgehog/DD-peptidase"/>
    <property type="match status" value="1"/>
</dbReference>